<dbReference type="GO" id="GO:0003677">
    <property type="term" value="F:DNA binding"/>
    <property type="evidence" value="ECO:0007669"/>
    <property type="project" value="UniProtKB-KW"/>
</dbReference>
<evidence type="ECO:0000256" key="1">
    <source>
        <dbReference type="ARBA" id="ARBA00023015"/>
    </source>
</evidence>
<name>A0A542DZX6_9MICO</name>
<keyword evidence="1" id="KW-0805">Transcription regulation</keyword>
<evidence type="ECO:0000256" key="2">
    <source>
        <dbReference type="ARBA" id="ARBA00023125"/>
    </source>
</evidence>
<dbReference type="InterPro" id="IPR036388">
    <property type="entry name" value="WH-like_DNA-bd_sf"/>
</dbReference>
<accession>A0A542DZX6</accession>
<dbReference type="PANTHER" id="PTHR43537:SF5">
    <property type="entry name" value="UXU OPERON TRANSCRIPTIONAL REGULATOR"/>
    <property type="match status" value="1"/>
</dbReference>
<dbReference type="InterPro" id="IPR008920">
    <property type="entry name" value="TF_FadR/GntR_C"/>
</dbReference>
<gene>
    <name evidence="5" type="ORF">FB458_1741</name>
</gene>
<proteinExistence type="predicted"/>
<dbReference type="InterPro" id="IPR011711">
    <property type="entry name" value="GntR_C"/>
</dbReference>
<keyword evidence="2" id="KW-0238">DNA-binding</keyword>
<dbReference type="PRINTS" id="PR00035">
    <property type="entry name" value="HTHGNTR"/>
</dbReference>
<dbReference type="SUPFAM" id="SSF48008">
    <property type="entry name" value="GntR ligand-binding domain-like"/>
    <property type="match status" value="1"/>
</dbReference>
<dbReference type="InterPro" id="IPR000524">
    <property type="entry name" value="Tscrpt_reg_HTH_GntR"/>
</dbReference>
<dbReference type="OrthoDB" id="3523737at2"/>
<protein>
    <submittedName>
        <fullName evidence="5">GntR family transcriptional regulator</fullName>
    </submittedName>
</protein>
<dbReference type="Pfam" id="PF07729">
    <property type="entry name" value="FCD"/>
    <property type="match status" value="1"/>
</dbReference>
<dbReference type="AlphaFoldDB" id="A0A542DZX6"/>
<dbReference type="PANTHER" id="PTHR43537">
    <property type="entry name" value="TRANSCRIPTIONAL REGULATOR, GNTR FAMILY"/>
    <property type="match status" value="1"/>
</dbReference>
<keyword evidence="3" id="KW-0804">Transcription</keyword>
<dbReference type="SMART" id="SM00345">
    <property type="entry name" value="HTH_GNTR"/>
    <property type="match status" value="1"/>
</dbReference>
<dbReference type="EMBL" id="VFMN01000001">
    <property type="protein sequence ID" value="TQJ08650.1"/>
    <property type="molecule type" value="Genomic_DNA"/>
</dbReference>
<feature type="domain" description="HTH gntR-type" evidence="4">
    <location>
        <begin position="2"/>
        <end position="70"/>
    </location>
</feature>
<dbReference type="Pfam" id="PF00392">
    <property type="entry name" value="GntR"/>
    <property type="match status" value="1"/>
</dbReference>
<comment type="caution">
    <text evidence="5">The sequence shown here is derived from an EMBL/GenBank/DDBJ whole genome shotgun (WGS) entry which is preliminary data.</text>
</comment>
<keyword evidence="6" id="KW-1185">Reference proteome</keyword>
<dbReference type="CDD" id="cd07377">
    <property type="entry name" value="WHTH_GntR"/>
    <property type="match status" value="1"/>
</dbReference>
<evidence type="ECO:0000259" key="4">
    <source>
        <dbReference type="PROSITE" id="PS50949"/>
    </source>
</evidence>
<dbReference type="Gene3D" id="1.10.10.10">
    <property type="entry name" value="Winged helix-like DNA-binding domain superfamily/Winged helix DNA-binding domain"/>
    <property type="match status" value="1"/>
</dbReference>
<evidence type="ECO:0000256" key="3">
    <source>
        <dbReference type="ARBA" id="ARBA00023163"/>
    </source>
</evidence>
<dbReference type="Proteomes" id="UP000317893">
    <property type="component" value="Unassembled WGS sequence"/>
</dbReference>
<dbReference type="RefSeq" id="WP_141848141.1">
    <property type="nucleotide sequence ID" value="NZ_BAAAPR010000004.1"/>
</dbReference>
<dbReference type="PROSITE" id="PS50949">
    <property type="entry name" value="HTH_GNTR"/>
    <property type="match status" value="1"/>
</dbReference>
<dbReference type="GO" id="GO:0003700">
    <property type="term" value="F:DNA-binding transcription factor activity"/>
    <property type="evidence" value="ECO:0007669"/>
    <property type="project" value="InterPro"/>
</dbReference>
<dbReference type="Gene3D" id="1.20.120.530">
    <property type="entry name" value="GntR ligand-binding domain-like"/>
    <property type="match status" value="1"/>
</dbReference>
<evidence type="ECO:0000313" key="6">
    <source>
        <dbReference type="Proteomes" id="UP000317893"/>
    </source>
</evidence>
<dbReference type="SMART" id="SM00895">
    <property type="entry name" value="FCD"/>
    <property type="match status" value="1"/>
</dbReference>
<dbReference type="SUPFAM" id="SSF46785">
    <property type="entry name" value="Winged helix' DNA-binding domain"/>
    <property type="match status" value="1"/>
</dbReference>
<evidence type="ECO:0000313" key="5">
    <source>
        <dbReference type="EMBL" id="TQJ08650.1"/>
    </source>
</evidence>
<organism evidence="5 6">
    <name type="scientific">Lapillicoccus jejuensis</name>
    <dbReference type="NCBI Taxonomy" id="402171"/>
    <lineage>
        <taxon>Bacteria</taxon>
        <taxon>Bacillati</taxon>
        <taxon>Actinomycetota</taxon>
        <taxon>Actinomycetes</taxon>
        <taxon>Micrococcales</taxon>
        <taxon>Intrasporangiaceae</taxon>
        <taxon>Lapillicoccus</taxon>
    </lineage>
</organism>
<dbReference type="InterPro" id="IPR036390">
    <property type="entry name" value="WH_DNA-bd_sf"/>
</dbReference>
<reference evidence="5 6" key="1">
    <citation type="submission" date="2019-06" db="EMBL/GenBank/DDBJ databases">
        <title>Sequencing the genomes of 1000 actinobacteria strains.</title>
        <authorList>
            <person name="Klenk H.-P."/>
        </authorList>
    </citation>
    <scope>NUCLEOTIDE SEQUENCE [LARGE SCALE GENOMIC DNA]</scope>
    <source>
        <strain evidence="5 6">DSM 18607</strain>
    </source>
</reference>
<sequence length="229" mass="24424">MNAAPGSVVERIKELIVREGLRPGDPLPTELELTDALGVSRSRVREAVKTLVALDIVEVRHGFGTYVGRMSLDALVQALAFRSLVGPAADQRHLLLDLIDVRQMLETSLAPVVVQQVTGEVLDALAATTQVMAAKAARGEEFREEDREFHALLVGATGNALAVQLTEAFWDVHALSTAVVGPPTDLVETAQAHVAVVDAARAGDAVALAAAIVRHYDPVRRRLDAAPLP</sequence>